<keyword evidence="1" id="KW-1133">Transmembrane helix</keyword>
<feature type="transmembrane region" description="Helical" evidence="1">
    <location>
        <begin position="48"/>
        <end position="69"/>
    </location>
</feature>
<evidence type="ECO:0000256" key="1">
    <source>
        <dbReference type="SAM" id="Phobius"/>
    </source>
</evidence>
<accession>A0A0D1ELL6</accession>
<gene>
    <name evidence="2" type="ORF">jaqu_04000</name>
</gene>
<keyword evidence="3" id="KW-1185">Reference proteome</keyword>
<evidence type="ECO:0000313" key="3">
    <source>
        <dbReference type="Proteomes" id="UP000032232"/>
    </source>
</evidence>
<dbReference type="Pfam" id="PF11196">
    <property type="entry name" value="DUF2834"/>
    <property type="match status" value="1"/>
</dbReference>
<organism evidence="2 3">
    <name type="scientific">Jannaschia aquimarina</name>
    <dbReference type="NCBI Taxonomy" id="935700"/>
    <lineage>
        <taxon>Bacteria</taxon>
        <taxon>Pseudomonadati</taxon>
        <taxon>Pseudomonadota</taxon>
        <taxon>Alphaproteobacteria</taxon>
        <taxon>Rhodobacterales</taxon>
        <taxon>Roseobacteraceae</taxon>
        <taxon>Jannaschia</taxon>
    </lineage>
</organism>
<evidence type="ECO:0000313" key="2">
    <source>
        <dbReference type="EMBL" id="KIT17811.1"/>
    </source>
</evidence>
<comment type="caution">
    <text evidence="2">The sequence shown here is derived from an EMBL/GenBank/DDBJ whole genome shotgun (WGS) entry which is preliminary data.</text>
</comment>
<reference evidence="2 3" key="1">
    <citation type="submission" date="2015-02" db="EMBL/GenBank/DDBJ databases">
        <title>Genome Sequence of Jannaschia aquimarina DSM28248, a member of the Roseobacter clade.</title>
        <authorList>
            <person name="Voget S."/>
            <person name="Daniel R."/>
        </authorList>
    </citation>
    <scope>NUCLEOTIDE SEQUENCE [LARGE SCALE GENOMIC DNA]</scope>
    <source>
        <strain evidence="2 3">GSW-M26</strain>
    </source>
</reference>
<dbReference type="RefSeq" id="WP_043917265.1">
    <property type="nucleotide sequence ID" value="NZ_FZPF01000003.1"/>
</dbReference>
<name>A0A0D1ELL6_9RHOB</name>
<dbReference type="EMBL" id="JYFE01000013">
    <property type="protein sequence ID" value="KIT17811.1"/>
    <property type="molecule type" value="Genomic_DNA"/>
</dbReference>
<keyword evidence="1" id="KW-0472">Membrane</keyword>
<keyword evidence="1" id="KW-0812">Transmembrane</keyword>
<proteinExistence type="predicted"/>
<dbReference type="Proteomes" id="UP000032232">
    <property type="component" value="Unassembled WGS sequence"/>
</dbReference>
<protein>
    <recommendedName>
        <fullName evidence="4">K+-transporting ATPase, A chain</fullName>
    </recommendedName>
</protein>
<dbReference type="AlphaFoldDB" id="A0A0D1ELL6"/>
<dbReference type="PATRIC" id="fig|935700.4.peg.429"/>
<feature type="transmembrane region" description="Helical" evidence="1">
    <location>
        <begin position="9"/>
        <end position="28"/>
    </location>
</feature>
<dbReference type="InterPro" id="IPR021362">
    <property type="entry name" value="DUF2834"/>
</dbReference>
<sequence length="108" mass="12026">MGTFSPLRILYLILCIVGIILPWRYFLAWFTENGWSLGAMVDAWHANAASSGLVWDLTVAAAALTVWIVHEAYTRRDWLLLASIPATFGVGVSLGLPLHLFLRGRREA</sequence>
<feature type="transmembrane region" description="Helical" evidence="1">
    <location>
        <begin position="78"/>
        <end position="102"/>
    </location>
</feature>
<dbReference type="STRING" id="935700.jaqu_04000"/>
<dbReference type="OrthoDB" id="2619901at2"/>
<evidence type="ECO:0008006" key="4">
    <source>
        <dbReference type="Google" id="ProtNLM"/>
    </source>
</evidence>